<sequence length="433" mass="51424">MIKEKKSYLNYKNIPWYEYVKEIPQDWNILPNIALFDERIKKKNNNEELLSVTISKGIIKQSDIENKKDISNEDKSNYKLVKIGDIAYNKMRMWQGSVGYSQYRGIVSPAYIVLKSKLKINSKYFHYLYRTEYYSNYARRYSYGLCDDQLNLRYVDFKRMYSIVPHIEIQDKIVEYLETKEKQSNKFIEKQQKMIELLKEQKKTIINEVVTKGLNTLVKMQDSGVEWLGKVPKHWEIKKLKEMSDFVNRGTTPNYTEKSDYKVVNQATFSKGYFDESSIRFHKTYKIEKEKGKLKYKDILLASTGGGVLGKVAIFTEKEGVYLADSHVTIIRDSKKRFIPEYLYYFYYVNYNLIDGYFGQGSTNQTELQREWLRQMYLPYPDLKEQKQIVNYIEKQNTKIDTTILKTEKEIELAKDYMESLIYNVVTGQICVE</sequence>
<evidence type="ECO:0000256" key="1">
    <source>
        <dbReference type="ARBA" id="ARBA00010923"/>
    </source>
</evidence>
<evidence type="ECO:0000256" key="3">
    <source>
        <dbReference type="ARBA" id="ARBA00023125"/>
    </source>
</evidence>
<gene>
    <name evidence="5" type="ordered locus">Ilyop_1054</name>
</gene>
<dbReference type="InterPro" id="IPR051212">
    <property type="entry name" value="Type-I_RE_S_subunit"/>
</dbReference>
<evidence type="ECO:0000259" key="4">
    <source>
        <dbReference type="Pfam" id="PF01420"/>
    </source>
</evidence>
<accession>E3H7D9</accession>
<dbReference type="EMBL" id="CP002281">
    <property type="protein sequence ID" value="ADO82835.1"/>
    <property type="molecule type" value="Genomic_DNA"/>
</dbReference>
<comment type="similarity">
    <text evidence="1">Belongs to the type-I restriction system S methylase family.</text>
</comment>
<reference evidence="5 6" key="1">
    <citation type="journal article" date="2010" name="Stand. Genomic Sci.">
        <title>Complete genome sequence of Ilyobacter polytropus type strain (CuHbu1).</title>
        <authorList>
            <person name="Sikorski J."/>
            <person name="Chertkov O."/>
            <person name="Lapidus A."/>
            <person name="Nolan M."/>
            <person name="Lucas S."/>
            <person name="Del Rio T.G."/>
            <person name="Tice H."/>
            <person name="Cheng J.F."/>
            <person name="Tapia R."/>
            <person name="Han C."/>
            <person name="Goodwin L."/>
            <person name="Pitluck S."/>
            <person name="Liolios K."/>
            <person name="Ivanova N."/>
            <person name="Mavromatis K."/>
            <person name="Mikhailova N."/>
            <person name="Pati A."/>
            <person name="Chen A."/>
            <person name="Palaniappan K."/>
            <person name="Land M."/>
            <person name="Hauser L."/>
            <person name="Chang Y.J."/>
            <person name="Jeffries C.D."/>
            <person name="Brambilla E."/>
            <person name="Yasawong M."/>
            <person name="Rohde M."/>
            <person name="Pukall R."/>
            <person name="Spring S."/>
            <person name="Goker M."/>
            <person name="Woyke T."/>
            <person name="Bristow J."/>
            <person name="Eisen J.A."/>
            <person name="Markowitz V."/>
            <person name="Hugenholtz P."/>
            <person name="Kyrpides N.C."/>
            <person name="Klenk H.P."/>
        </authorList>
    </citation>
    <scope>NUCLEOTIDE SEQUENCE [LARGE SCALE GENOMIC DNA]</scope>
    <source>
        <strain evidence="6">ATCC 51220 / DSM 2926 / LMG 16218 / CuHBu1</strain>
    </source>
</reference>
<dbReference type="Gene3D" id="3.90.220.20">
    <property type="entry name" value="DNA methylase specificity domains"/>
    <property type="match status" value="2"/>
</dbReference>
<evidence type="ECO:0000313" key="6">
    <source>
        <dbReference type="Proteomes" id="UP000006875"/>
    </source>
</evidence>
<dbReference type="Proteomes" id="UP000006875">
    <property type="component" value="Chromosome"/>
</dbReference>
<evidence type="ECO:0000256" key="2">
    <source>
        <dbReference type="ARBA" id="ARBA00022747"/>
    </source>
</evidence>
<proteinExistence type="inferred from homology"/>
<keyword evidence="3" id="KW-0238">DNA-binding</keyword>
<keyword evidence="2" id="KW-0680">Restriction system</keyword>
<dbReference type="eggNOG" id="COG0732">
    <property type="taxonomic scope" value="Bacteria"/>
</dbReference>
<name>E3H7D9_ILYPC</name>
<dbReference type="STRING" id="572544.Ilyop_1054"/>
<dbReference type="GO" id="GO:0003677">
    <property type="term" value="F:DNA binding"/>
    <property type="evidence" value="ECO:0007669"/>
    <property type="project" value="UniProtKB-KW"/>
</dbReference>
<keyword evidence="6" id="KW-1185">Reference proteome</keyword>
<dbReference type="PANTHER" id="PTHR43140">
    <property type="entry name" value="TYPE-1 RESTRICTION ENZYME ECOKI SPECIFICITY PROTEIN"/>
    <property type="match status" value="1"/>
</dbReference>
<dbReference type="GO" id="GO:0009307">
    <property type="term" value="P:DNA restriction-modification system"/>
    <property type="evidence" value="ECO:0007669"/>
    <property type="project" value="UniProtKB-KW"/>
</dbReference>
<dbReference type="OrthoDB" id="9795776at2"/>
<dbReference type="KEGG" id="ipo:Ilyop_1054"/>
<dbReference type="HOGENOM" id="CLU_021095_0_0_0"/>
<dbReference type="Pfam" id="PF01420">
    <property type="entry name" value="Methylase_S"/>
    <property type="match status" value="1"/>
</dbReference>
<organism evidence="5 6">
    <name type="scientific">Ilyobacter polytropus (strain ATCC 51220 / DSM 2926 / LMG 16218 / CuHBu1)</name>
    <dbReference type="NCBI Taxonomy" id="572544"/>
    <lineage>
        <taxon>Bacteria</taxon>
        <taxon>Fusobacteriati</taxon>
        <taxon>Fusobacteriota</taxon>
        <taxon>Fusobacteriia</taxon>
        <taxon>Fusobacteriales</taxon>
        <taxon>Fusobacteriaceae</taxon>
        <taxon>Ilyobacter</taxon>
    </lineage>
</organism>
<feature type="domain" description="Type I restriction modification DNA specificity" evidence="4">
    <location>
        <begin position="232"/>
        <end position="412"/>
    </location>
</feature>
<evidence type="ECO:0000313" key="5">
    <source>
        <dbReference type="EMBL" id="ADO82835.1"/>
    </source>
</evidence>
<dbReference type="RefSeq" id="WP_013387503.1">
    <property type="nucleotide sequence ID" value="NC_014632.1"/>
</dbReference>
<dbReference type="SUPFAM" id="SSF116734">
    <property type="entry name" value="DNA methylase specificity domain"/>
    <property type="match status" value="2"/>
</dbReference>
<dbReference type="InterPro" id="IPR000055">
    <property type="entry name" value="Restrct_endonuc_typeI_TRD"/>
</dbReference>
<dbReference type="REBASE" id="28535">
    <property type="entry name" value="S.IpoORF1055P"/>
</dbReference>
<protein>
    <submittedName>
        <fullName evidence="5">Restriction modification system DNA specificity domain protein</fullName>
    </submittedName>
</protein>
<dbReference type="AlphaFoldDB" id="E3H7D9"/>
<dbReference type="PANTHER" id="PTHR43140:SF1">
    <property type="entry name" value="TYPE I RESTRICTION ENZYME ECOKI SPECIFICITY SUBUNIT"/>
    <property type="match status" value="1"/>
</dbReference>
<dbReference type="InterPro" id="IPR044946">
    <property type="entry name" value="Restrct_endonuc_typeI_TRD_sf"/>
</dbReference>